<proteinExistence type="predicted"/>
<dbReference type="Proteomes" id="UP001562354">
    <property type="component" value="Unassembled WGS sequence"/>
</dbReference>
<evidence type="ECO:0000259" key="2">
    <source>
        <dbReference type="Pfam" id="PF15406"/>
    </source>
</evidence>
<dbReference type="InterPro" id="IPR039483">
    <property type="entry name" value="Meu6_PH_dom"/>
</dbReference>
<protein>
    <recommendedName>
        <fullName evidence="2">Meiotic expression up-regulated protein 6 PH domain-containing protein</fullName>
    </recommendedName>
</protein>
<feature type="compositionally biased region" description="Low complexity" evidence="1">
    <location>
        <begin position="365"/>
        <end position="376"/>
    </location>
</feature>
<accession>A0ABR3PMI6</accession>
<dbReference type="PANTHER" id="PTHR42073:SF1">
    <property type="entry name" value="MEIOTIC EXPRESSION UP-REGULATED PROTEIN 6"/>
    <property type="match status" value="1"/>
</dbReference>
<feature type="region of interest" description="Disordered" evidence="1">
    <location>
        <begin position="263"/>
        <end position="590"/>
    </location>
</feature>
<evidence type="ECO:0000313" key="4">
    <source>
        <dbReference type="Proteomes" id="UP001562354"/>
    </source>
</evidence>
<sequence>MSAPEATTASHAAPADAPAVSEPAVAQPAETTTTAATEESPVAETAATTDAAVVAEDAPVAATELTEPKATEAAAAAETPAEETTTEGAVAETEAEPVKPVESGVLGYKAPGLIKSFKFSKKYFWLGEEPVSHEKLTTYLRGEKPEVAHSTAAWSSQTGKGLLYFAKHADDKANPAGVLNLSEAFDLEKHAPTEFSFKLNGHKHTFKSEEGSRDGWYVAIEQTMAEAKASQDTVMGSEGYKEALAHLAKPAVVVGGASAAVAGARKSVDTPKIEEPARAGSSSSSSDGEAAAKKKSKSKSRSVSRNNKRSSIFGSLLGRKEEHDAKKEVAKEEKAEEKAEDKEIAVEPVETPAAESSSTPAPLDAEAVAARATAEPAAEETKPAAETEPAVAAAKEDRPKAPSKRNSLFGFFEKVKSPSQEKKESEVAPVVPAKETAISAEPPVLPEPTSLETSAEPTVVEPVTPAAENAAKPEEVPTQANADKATTPKESRRKSYFGTQKISSLFRKPSQMRDNKKENVAPASEDKAPEVPAIAESSEVKAEDAPVETSAPATATETKAEETHASAAVPETIAPSHEQDKSAPVVSTAA</sequence>
<dbReference type="EMBL" id="JBFMKM010000004">
    <property type="protein sequence ID" value="KAL1306985.1"/>
    <property type="molecule type" value="Genomic_DNA"/>
</dbReference>
<dbReference type="Pfam" id="PF15406">
    <property type="entry name" value="PH_6"/>
    <property type="match status" value="1"/>
</dbReference>
<feature type="domain" description="Meiotic expression up-regulated protein 6 PH" evidence="2">
    <location>
        <begin position="117"/>
        <end position="222"/>
    </location>
</feature>
<feature type="region of interest" description="Disordered" evidence="1">
    <location>
        <begin position="68"/>
        <end position="96"/>
    </location>
</feature>
<dbReference type="GeneID" id="95979316"/>
<evidence type="ECO:0000256" key="1">
    <source>
        <dbReference type="SAM" id="MobiDB-lite"/>
    </source>
</evidence>
<keyword evidence="4" id="KW-1185">Reference proteome</keyword>
<comment type="caution">
    <text evidence="3">The sequence shown here is derived from an EMBL/GenBank/DDBJ whole genome shotgun (WGS) entry which is preliminary data.</text>
</comment>
<dbReference type="PANTHER" id="PTHR42073">
    <property type="entry name" value="MEIOTIC EXPRESSION UP-REGULATED PROTEIN 6"/>
    <property type="match status" value="1"/>
</dbReference>
<gene>
    <name evidence="3" type="ORF">AAFC00_005617</name>
</gene>
<feature type="compositionally biased region" description="Basic and acidic residues" evidence="1">
    <location>
        <begin position="413"/>
        <end position="426"/>
    </location>
</feature>
<feature type="compositionally biased region" description="Low complexity" evidence="1">
    <location>
        <begin position="547"/>
        <end position="557"/>
    </location>
</feature>
<feature type="compositionally biased region" description="Basic and acidic residues" evidence="1">
    <location>
        <begin position="511"/>
        <end position="529"/>
    </location>
</feature>
<feature type="compositionally biased region" description="Basic and acidic residues" evidence="1">
    <location>
        <begin position="318"/>
        <end position="345"/>
    </location>
</feature>
<feature type="region of interest" description="Disordered" evidence="1">
    <location>
        <begin position="1"/>
        <end position="53"/>
    </location>
</feature>
<evidence type="ECO:0000313" key="3">
    <source>
        <dbReference type="EMBL" id="KAL1306985.1"/>
    </source>
</evidence>
<dbReference type="InterPro" id="IPR039712">
    <property type="entry name" value="Meu6"/>
</dbReference>
<organism evidence="3 4">
    <name type="scientific">Neodothiora populina</name>
    <dbReference type="NCBI Taxonomy" id="2781224"/>
    <lineage>
        <taxon>Eukaryota</taxon>
        <taxon>Fungi</taxon>
        <taxon>Dikarya</taxon>
        <taxon>Ascomycota</taxon>
        <taxon>Pezizomycotina</taxon>
        <taxon>Dothideomycetes</taxon>
        <taxon>Dothideomycetidae</taxon>
        <taxon>Dothideales</taxon>
        <taxon>Dothioraceae</taxon>
        <taxon>Neodothiora</taxon>
    </lineage>
</organism>
<feature type="compositionally biased region" description="Basic residues" evidence="1">
    <location>
        <begin position="293"/>
        <end position="308"/>
    </location>
</feature>
<feature type="compositionally biased region" description="Basic and acidic residues" evidence="1">
    <location>
        <begin position="266"/>
        <end position="277"/>
    </location>
</feature>
<name>A0ABR3PMI6_9PEZI</name>
<dbReference type="RefSeq" id="XP_069203257.1">
    <property type="nucleotide sequence ID" value="XM_069345431.1"/>
</dbReference>
<reference evidence="3 4" key="1">
    <citation type="submission" date="2024-07" db="EMBL/GenBank/DDBJ databases">
        <title>Draft sequence of the Neodothiora populina.</title>
        <authorList>
            <person name="Drown D.D."/>
            <person name="Schuette U.S."/>
            <person name="Buechlein A.B."/>
            <person name="Rusch D.R."/>
            <person name="Winton L.W."/>
            <person name="Adams G.A."/>
        </authorList>
    </citation>
    <scope>NUCLEOTIDE SEQUENCE [LARGE SCALE GENOMIC DNA]</scope>
    <source>
        <strain evidence="3 4">CPC 39397</strain>
    </source>
</reference>
<feature type="compositionally biased region" description="Low complexity" evidence="1">
    <location>
        <begin position="278"/>
        <end position="289"/>
    </location>
</feature>